<organism evidence="2">
    <name type="scientific">Oikopleura dioica</name>
    <name type="common">Tunicate</name>
    <dbReference type="NCBI Taxonomy" id="34765"/>
    <lineage>
        <taxon>Eukaryota</taxon>
        <taxon>Metazoa</taxon>
        <taxon>Chordata</taxon>
        <taxon>Tunicata</taxon>
        <taxon>Appendicularia</taxon>
        <taxon>Copelata</taxon>
        <taxon>Oikopleuridae</taxon>
        <taxon>Oikopleura</taxon>
    </lineage>
</organism>
<proteinExistence type="predicted"/>
<keyword evidence="3" id="KW-1185">Reference proteome</keyword>
<protein>
    <recommendedName>
        <fullName evidence="1">Rhodanese domain-containing protein</fullName>
    </recommendedName>
</protein>
<dbReference type="InParanoid" id="E4WU00"/>
<dbReference type="EMBL" id="FN653016">
    <property type="protein sequence ID" value="CBY06938.1"/>
    <property type="molecule type" value="Genomic_DNA"/>
</dbReference>
<dbReference type="InterPro" id="IPR001763">
    <property type="entry name" value="Rhodanese-like_dom"/>
</dbReference>
<dbReference type="GO" id="GO:0005739">
    <property type="term" value="C:mitochondrion"/>
    <property type="evidence" value="ECO:0007669"/>
    <property type="project" value="TreeGrafter"/>
</dbReference>
<dbReference type="AlphaFoldDB" id="E4WU00"/>
<dbReference type="PANTHER" id="PTHR44086">
    <property type="entry name" value="THIOSULFATE SULFURTRANSFERASE RDL2, MITOCHONDRIAL-RELATED"/>
    <property type="match status" value="1"/>
</dbReference>
<sequence length="109" mass="11736">MAQISAAEAHAQVGNESVLFLDVRRPDELEAIGKVSAKKYLNIIHTNVSAEFGKADDDFKVAYAMDKPGVEDEISVYCKAGGRSAMAQNALIDLGYKNVSNWVGGYNPA</sequence>
<reference evidence="2" key="1">
    <citation type="journal article" date="2010" name="Science">
        <title>Plasticity of animal genome architecture unmasked by rapid evolution of a pelagic tunicate.</title>
        <authorList>
            <person name="Denoeud F."/>
            <person name="Henriet S."/>
            <person name="Mungpakdee S."/>
            <person name="Aury J.M."/>
            <person name="Da Silva C."/>
            <person name="Brinkmann H."/>
            <person name="Mikhaleva J."/>
            <person name="Olsen L.C."/>
            <person name="Jubin C."/>
            <person name="Canestro C."/>
            <person name="Bouquet J.M."/>
            <person name="Danks G."/>
            <person name="Poulain J."/>
            <person name="Campsteijn C."/>
            <person name="Adamski M."/>
            <person name="Cross I."/>
            <person name="Yadetie F."/>
            <person name="Muffato M."/>
            <person name="Louis A."/>
            <person name="Butcher S."/>
            <person name="Tsagkogeorga G."/>
            <person name="Konrad A."/>
            <person name="Singh S."/>
            <person name="Jensen M.F."/>
            <person name="Cong E.H."/>
            <person name="Eikeseth-Otteraa H."/>
            <person name="Noel B."/>
            <person name="Anthouard V."/>
            <person name="Porcel B.M."/>
            <person name="Kachouri-Lafond R."/>
            <person name="Nishino A."/>
            <person name="Ugolini M."/>
            <person name="Chourrout P."/>
            <person name="Nishida H."/>
            <person name="Aasland R."/>
            <person name="Huzurbazar S."/>
            <person name="Westhof E."/>
            <person name="Delsuc F."/>
            <person name="Lehrach H."/>
            <person name="Reinhardt R."/>
            <person name="Weissenbach J."/>
            <person name="Roy S.W."/>
            <person name="Artiguenave F."/>
            <person name="Postlethwait J.H."/>
            <person name="Manak J.R."/>
            <person name="Thompson E.M."/>
            <person name="Jaillon O."/>
            <person name="Du Pasquier L."/>
            <person name="Boudinot P."/>
            <person name="Liberles D.A."/>
            <person name="Volff J.N."/>
            <person name="Philippe H."/>
            <person name="Lenhard B."/>
            <person name="Roest Crollius H."/>
            <person name="Wincker P."/>
            <person name="Chourrout D."/>
        </authorList>
    </citation>
    <scope>NUCLEOTIDE SEQUENCE [LARGE SCALE GENOMIC DNA]</scope>
</reference>
<evidence type="ECO:0000259" key="1">
    <source>
        <dbReference type="PROSITE" id="PS50206"/>
    </source>
</evidence>
<gene>
    <name evidence="2" type="ORF">GSOID_T00006012001</name>
</gene>
<feature type="domain" description="Rhodanese" evidence="1">
    <location>
        <begin position="14"/>
        <end position="106"/>
    </location>
</feature>
<evidence type="ECO:0000313" key="2">
    <source>
        <dbReference type="EMBL" id="CBY06938.1"/>
    </source>
</evidence>
<dbReference type="Proteomes" id="UP000001307">
    <property type="component" value="Unassembled WGS sequence"/>
</dbReference>
<dbReference type="FunCoup" id="E4WU00">
    <property type="interactions" value="4"/>
</dbReference>
<dbReference type="GO" id="GO:0004792">
    <property type="term" value="F:thiosulfate-cyanide sulfurtransferase activity"/>
    <property type="evidence" value="ECO:0007669"/>
    <property type="project" value="TreeGrafter"/>
</dbReference>
<accession>E4WU00</accession>
<dbReference type="Gene3D" id="3.40.250.10">
    <property type="entry name" value="Rhodanese-like domain"/>
    <property type="match status" value="1"/>
</dbReference>
<evidence type="ECO:0000313" key="3">
    <source>
        <dbReference type="Proteomes" id="UP000001307"/>
    </source>
</evidence>
<dbReference type="SUPFAM" id="SSF52821">
    <property type="entry name" value="Rhodanese/Cell cycle control phosphatase"/>
    <property type="match status" value="1"/>
</dbReference>
<dbReference type="PROSITE" id="PS50206">
    <property type="entry name" value="RHODANESE_3"/>
    <property type="match status" value="1"/>
</dbReference>
<dbReference type="PANTHER" id="PTHR44086:SF10">
    <property type="entry name" value="THIOSULFATE SULFURTRANSFERASE_RHODANESE-LIKE DOMAIN-CONTAINING PROTEIN 3"/>
    <property type="match status" value="1"/>
</dbReference>
<name>E4WU00_OIKDI</name>
<dbReference type="OrthoDB" id="566238at2759"/>
<dbReference type="Pfam" id="PF00581">
    <property type="entry name" value="Rhodanese"/>
    <property type="match status" value="1"/>
</dbReference>
<dbReference type="InterPro" id="IPR036873">
    <property type="entry name" value="Rhodanese-like_dom_sf"/>
</dbReference>